<dbReference type="Proteomes" id="UP000242972">
    <property type="component" value="Unassembled WGS sequence"/>
</dbReference>
<accession>A0A2T2WUG3</accession>
<protein>
    <submittedName>
        <fullName evidence="1">Uncharacterized protein</fullName>
    </submittedName>
</protein>
<proteinExistence type="predicted"/>
<sequence length="186" mass="21056">MAINFNDQVLNKLVHRFVRELATERKARLTQIDVAAEIAQHFGSDGLLYLSGVAGLDLRTVTEYARIGQTFPPMVRQQYPTLIYTHYRTALQLSRLYDGGEGSHPLYWVRKAFENHWSATELLRQGKAHLPAQSPVEDAVRRVVRLAMEGHKHEGLLVAQVMEHNARYAAFTGITLTLSRTSYVAP</sequence>
<comment type="caution">
    <text evidence="1">The sequence shown here is derived from an EMBL/GenBank/DDBJ whole genome shotgun (WGS) entry which is preliminary data.</text>
</comment>
<gene>
    <name evidence="1" type="ORF">C7B46_20485</name>
</gene>
<name>A0A2T2WUG3_9FIRM</name>
<reference evidence="1 2" key="1">
    <citation type="journal article" date="2014" name="BMC Genomics">
        <title>Comparison of environmental and isolate Sulfobacillus genomes reveals diverse carbon, sulfur, nitrogen, and hydrogen metabolisms.</title>
        <authorList>
            <person name="Justice N.B."/>
            <person name="Norman A."/>
            <person name="Brown C.T."/>
            <person name="Singh A."/>
            <person name="Thomas B.C."/>
            <person name="Banfield J.F."/>
        </authorList>
    </citation>
    <scope>NUCLEOTIDE SEQUENCE [LARGE SCALE GENOMIC DNA]</scope>
    <source>
        <strain evidence="1">AMDSBA4</strain>
    </source>
</reference>
<dbReference type="AlphaFoldDB" id="A0A2T2WUG3"/>
<dbReference type="EMBL" id="PXYW01000143">
    <property type="protein sequence ID" value="PSR25888.1"/>
    <property type="molecule type" value="Genomic_DNA"/>
</dbReference>
<evidence type="ECO:0000313" key="2">
    <source>
        <dbReference type="Proteomes" id="UP000242972"/>
    </source>
</evidence>
<evidence type="ECO:0000313" key="1">
    <source>
        <dbReference type="EMBL" id="PSR25888.1"/>
    </source>
</evidence>
<organism evidence="1 2">
    <name type="scientific">Sulfobacillus benefaciens</name>
    <dbReference type="NCBI Taxonomy" id="453960"/>
    <lineage>
        <taxon>Bacteria</taxon>
        <taxon>Bacillati</taxon>
        <taxon>Bacillota</taxon>
        <taxon>Clostridia</taxon>
        <taxon>Eubacteriales</taxon>
        <taxon>Clostridiales Family XVII. Incertae Sedis</taxon>
        <taxon>Sulfobacillus</taxon>
    </lineage>
</organism>